<dbReference type="RefSeq" id="XP_067065170.1">
    <property type="nucleotide sequence ID" value="XM_067207996.1"/>
</dbReference>
<feature type="domain" description="SH3" evidence="3">
    <location>
        <begin position="4"/>
        <end position="64"/>
    </location>
</feature>
<dbReference type="InterPro" id="IPR001452">
    <property type="entry name" value="SH3_domain"/>
</dbReference>
<dbReference type="PROSITE" id="PS50002">
    <property type="entry name" value="SH3"/>
    <property type="match status" value="1"/>
</dbReference>
<comment type="caution">
    <text evidence="4">The sequence shown here is derived from an EMBL/GenBank/DDBJ whole genome shotgun (WGS) entry which is preliminary data.</text>
</comment>
<proteinExistence type="predicted"/>
<evidence type="ECO:0000313" key="4">
    <source>
        <dbReference type="EMBL" id="KAG5485433.1"/>
    </source>
</evidence>
<keyword evidence="5" id="KW-1185">Reference proteome</keyword>
<dbReference type="Proteomes" id="UP000674143">
    <property type="component" value="Unassembled WGS sequence"/>
</dbReference>
<reference evidence="5" key="2">
    <citation type="journal article" date="2021" name="Sci. Data">
        <title>Chromosome-scale genome sequencing, assembly and annotation of six genomes from subfamily Leishmaniinae.</title>
        <authorList>
            <person name="Almutairi H."/>
            <person name="Urbaniak M.D."/>
            <person name="Bates M.D."/>
            <person name="Jariyapan N."/>
            <person name="Kwakye-Nuako G."/>
            <person name="Thomaz Soccol V."/>
            <person name="Al-Salem W.S."/>
            <person name="Dillon R.J."/>
            <person name="Bates P.A."/>
            <person name="Gatherer D."/>
        </authorList>
    </citation>
    <scope>NUCLEOTIDE SEQUENCE [LARGE SCALE GENOMIC DNA]</scope>
</reference>
<evidence type="ECO:0000256" key="1">
    <source>
        <dbReference type="ARBA" id="ARBA00022443"/>
    </source>
</evidence>
<dbReference type="KEGG" id="loi:92361930"/>
<sequence>MVQPEQHIVYAIHEYAIPGDGFLPLKAGDVVHVDEADESGWWLGTNLRGHKGIFPSTYTLPYLFPPPAEDLVEDMRLILIGHQFGMSVVSGAPQPLVPCFEADACTPAASLPPRFLLCKQMGEHLLHRETVRTKVMEMLSQLMRVRACERAERGKVAHELAAEQQHLTARLTVLRETTAALQESVLELSAQKSALLQDGAVPDSLWYEGFNNLTVEQARDSASPSQEGAWRSTLKEVQQVVKRQEEELTRLSVSCSAQEDVFTRAVTSLQARVEWRDDGVARMMAYWAAKADVVKTAYTVRKVKRDAVEEARQLEAVRLVHCLEEGQEQFLGAKQLYRQLKRHVEEIGIVLQRKESLDLLSRQIAETDGAIAAHQERQRLRSMGGA</sequence>
<reference evidence="5" key="1">
    <citation type="journal article" date="2021" name="Microbiol. Resour. Announc.">
        <title>LGAAP: Leishmaniinae Genome Assembly and Annotation Pipeline.</title>
        <authorList>
            <person name="Almutairi H."/>
            <person name="Urbaniak M.D."/>
            <person name="Bates M.D."/>
            <person name="Jariyapan N."/>
            <person name="Kwakye-Nuako G."/>
            <person name="Thomaz-Soccol V."/>
            <person name="Al-Salem W.S."/>
            <person name="Dillon R.J."/>
            <person name="Bates P.A."/>
            <person name="Gatherer D."/>
        </authorList>
    </citation>
    <scope>NUCLEOTIDE SEQUENCE [LARGE SCALE GENOMIC DNA]</scope>
</reference>
<dbReference type="SUPFAM" id="SSF50044">
    <property type="entry name" value="SH3-domain"/>
    <property type="match status" value="1"/>
</dbReference>
<organism evidence="4 5">
    <name type="scientific">Leishmania orientalis</name>
    <dbReference type="NCBI Taxonomy" id="2249476"/>
    <lineage>
        <taxon>Eukaryota</taxon>
        <taxon>Discoba</taxon>
        <taxon>Euglenozoa</taxon>
        <taxon>Kinetoplastea</taxon>
        <taxon>Metakinetoplastina</taxon>
        <taxon>Trypanosomatida</taxon>
        <taxon>Trypanosomatidae</taxon>
        <taxon>Leishmaniinae</taxon>
        <taxon>Leishmania</taxon>
    </lineage>
</organism>
<name>A0A836HQ13_9TRYP</name>
<dbReference type="SMART" id="SM00326">
    <property type="entry name" value="SH3"/>
    <property type="match status" value="1"/>
</dbReference>
<protein>
    <recommendedName>
        <fullName evidence="3">SH3 domain-containing protein</fullName>
    </recommendedName>
</protein>
<dbReference type="EMBL" id="JAFHLR010000011">
    <property type="protein sequence ID" value="KAG5485433.1"/>
    <property type="molecule type" value="Genomic_DNA"/>
</dbReference>
<dbReference type="SMR" id="A0A836HQ13"/>
<evidence type="ECO:0000259" key="3">
    <source>
        <dbReference type="PROSITE" id="PS50002"/>
    </source>
</evidence>
<gene>
    <name evidence="4" type="ORF">LSCM4_06071</name>
</gene>
<dbReference type="CDD" id="cd00174">
    <property type="entry name" value="SH3"/>
    <property type="match status" value="1"/>
</dbReference>
<dbReference type="GeneID" id="92361930"/>
<evidence type="ECO:0000256" key="2">
    <source>
        <dbReference type="PROSITE-ProRule" id="PRU00192"/>
    </source>
</evidence>
<dbReference type="Pfam" id="PF14604">
    <property type="entry name" value="SH3_9"/>
    <property type="match status" value="1"/>
</dbReference>
<accession>A0A836HQ13</accession>
<keyword evidence="1 2" id="KW-0728">SH3 domain</keyword>
<dbReference type="AlphaFoldDB" id="A0A836HQ13"/>
<dbReference type="Gene3D" id="2.30.30.40">
    <property type="entry name" value="SH3 Domains"/>
    <property type="match status" value="1"/>
</dbReference>
<evidence type="ECO:0000313" key="5">
    <source>
        <dbReference type="Proteomes" id="UP000674143"/>
    </source>
</evidence>
<dbReference type="InterPro" id="IPR036028">
    <property type="entry name" value="SH3-like_dom_sf"/>
</dbReference>